<dbReference type="Proteomes" id="UP000288216">
    <property type="component" value="Unassembled WGS sequence"/>
</dbReference>
<reference evidence="2 3" key="1">
    <citation type="journal article" date="2018" name="Nat. Ecol. Evol.">
        <title>Shark genomes provide insights into elasmobranch evolution and the origin of vertebrates.</title>
        <authorList>
            <person name="Hara Y"/>
            <person name="Yamaguchi K"/>
            <person name="Onimaru K"/>
            <person name="Kadota M"/>
            <person name="Koyanagi M"/>
            <person name="Keeley SD"/>
            <person name="Tatsumi K"/>
            <person name="Tanaka K"/>
            <person name="Motone F"/>
            <person name="Kageyama Y"/>
            <person name="Nozu R"/>
            <person name="Adachi N"/>
            <person name="Nishimura O"/>
            <person name="Nakagawa R"/>
            <person name="Tanegashima C"/>
            <person name="Kiyatake I"/>
            <person name="Matsumoto R"/>
            <person name="Murakumo K"/>
            <person name="Nishida K"/>
            <person name="Terakita A"/>
            <person name="Kuratani S"/>
            <person name="Sato K"/>
            <person name="Hyodo S Kuraku.S."/>
        </authorList>
    </citation>
    <scope>NUCLEOTIDE SEQUENCE [LARGE SCALE GENOMIC DNA]</scope>
</reference>
<evidence type="ECO:0000313" key="2">
    <source>
        <dbReference type="EMBL" id="GCB80359.1"/>
    </source>
</evidence>
<feature type="compositionally biased region" description="Polar residues" evidence="1">
    <location>
        <begin position="70"/>
        <end position="82"/>
    </location>
</feature>
<feature type="compositionally biased region" description="Basic residues" evidence="1">
    <location>
        <begin position="159"/>
        <end position="173"/>
    </location>
</feature>
<feature type="region of interest" description="Disordered" evidence="1">
    <location>
        <begin position="146"/>
        <end position="178"/>
    </location>
</feature>
<comment type="caution">
    <text evidence="2">The sequence shown here is derived from an EMBL/GenBank/DDBJ whole genome shotgun (WGS) entry which is preliminary data.</text>
</comment>
<evidence type="ECO:0000313" key="3">
    <source>
        <dbReference type="Proteomes" id="UP000288216"/>
    </source>
</evidence>
<protein>
    <submittedName>
        <fullName evidence="2">Uncharacterized protein</fullName>
    </submittedName>
</protein>
<feature type="compositionally biased region" description="Basic and acidic residues" evidence="1">
    <location>
        <begin position="115"/>
        <end position="124"/>
    </location>
</feature>
<dbReference type="AlphaFoldDB" id="A0A401Q4R2"/>
<feature type="region of interest" description="Disordered" evidence="1">
    <location>
        <begin position="70"/>
        <end position="127"/>
    </location>
</feature>
<sequence length="217" mass="24485">MVDRQRVFEQKVLKKLYSSPPPEVRIQEAPTKISTSKQEQKEEERSNITGDSIGDAQIIPVCRKVYTVSLPPSGNEVCSTRSNEQHEPQDSSGEEPEEEESSQKFPRKRRRRRKINDSLFDHINKNAPPVLQQIEGLKTGIMQTPHLDSAKSEAETLTKNKRRKLKKKRHKEKLKAAGLVPRATAVEFTYQPGEVSSEEGAAEVDNAAEVIDLLNAM</sequence>
<feature type="region of interest" description="Disordered" evidence="1">
    <location>
        <begin position="13"/>
        <end position="54"/>
    </location>
</feature>
<dbReference type="PANTHER" id="PTHR22444:SF1">
    <property type="entry name" value="GLUTAMATE-RICH PROTEIN 1"/>
    <property type="match status" value="1"/>
</dbReference>
<evidence type="ECO:0000256" key="1">
    <source>
        <dbReference type="SAM" id="MobiDB-lite"/>
    </source>
</evidence>
<feature type="compositionally biased region" description="Basic residues" evidence="1">
    <location>
        <begin position="105"/>
        <end position="114"/>
    </location>
</feature>
<proteinExistence type="predicted"/>
<dbReference type="STRING" id="75743.A0A401Q4R2"/>
<dbReference type="EMBL" id="BFAA01009616">
    <property type="protein sequence ID" value="GCB80359.1"/>
    <property type="molecule type" value="Genomic_DNA"/>
</dbReference>
<keyword evidence="3" id="KW-1185">Reference proteome</keyword>
<feature type="compositionally biased region" description="Basic and acidic residues" evidence="1">
    <location>
        <begin position="148"/>
        <end position="158"/>
    </location>
</feature>
<dbReference type="InterPro" id="IPR026719">
    <property type="entry name" value="ERICH1"/>
</dbReference>
<organism evidence="2 3">
    <name type="scientific">Scyliorhinus torazame</name>
    <name type="common">Cloudy catshark</name>
    <name type="synonym">Catulus torazame</name>
    <dbReference type="NCBI Taxonomy" id="75743"/>
    <lineage>
        <taxon>Eukaryota</taxon>
        <taxon>Metazoa</taxon>
        <taxon>Chordata</taxon>
        <taxon>Craniata</taxon>
        <taxon>Vertebrata</taxon>
        <taxon>Chondrichthyes</taxon>
        <taxon>Elasmobranchii</taxon>
        <taxon>Galeomorphii</taxon>
        <taxon>Galeoidea</taxon>
        <taxon>Carcharhiniformes</taxon>
        <taxon>Scyliorhinidae</taxon>
        <taxon>Scyliorhinus</taxon>
    </lineage>
</organism>
<dbReference type="PANTHER" id="PTHR22444">
    <property type="entry name" value="GLUTAMATE-RICH PROTEIN 1"/>
    <property type="match status" value="1"/>
</dbReference>
<accession>A0A401Q4R2</accession>
<name>A0A401Q4R2_SCYTO</name>
<dbReference type="OrthoDB" id="9950365at2759"/>
<dbReference type="OMA" id="XHARVIS"/>
<gene>
    <name evidence="2" type="ORF">scyTo_0016172</name>
</gene>